<dbReference type="InterPro" id="IPR017926">
    <property type="entry name" value="GATASE"/>
</dbReference>
<dbReference type="CDD" id="cd01741">
    <property type="entry name" value="GATase1_1"/>
    <property type="match status" value="1"/>
</dbReference>
<dbReference type="PROSITE" id="PS51273">
    <property type="entry name" value="GATASE_TYPE_1"/>
    <property type="match status" value="1"/>
</dbReference>
<dbReference type="Gene3D" id="3.40.50.880">
    <property type="match status" value="1"/>
</dbReference>
<dbReference type="GO" id="GO:0016740">
    <property type="term" value="F:transferase activity"/>
    <property type="evidence" value="ECO:0007669"/>
    <property type="project" value="UniProtKB-KW"/>
</dbReference>
<dbReference type="PANTHER" id="PTHR42695">
    <property type="entry name" value="GLUTAMINE AMIDOTRANSFERASE YLR126C-RELATED"/>
    <property type="match status" value="1"/>
</dbReference>
<dbReference type="InterPro" id="IPR029062">
    <property type="entry name" value="Class_I_gatase-like"/>
</dbReference>
<dbReference type="FunFam" id="3.40.50.880:FF:000033">
    <property type="entry name" value="Glutamine amidotransferase class-I"/>
    <property type="match status" value="1"/>
</dbReference>
<accession>A0A1F6TIE3</accession>
<dbReference type="Pfam" id="PF00117">
    <property type="entry name" value="GATase"/>
    <property type="match status" value="1"/>
</dbReference>
<comment type="caution">
    <text evidence="2">The sequence shown here is derived from an EMBL/GenBank/DDBJ whole genome shotgun (WGS) entry which is preliminary data.</text>
</comment>
<sequence length="234" mass="25460">MKDIAIFRHAASEGPGYLAEFLARLGLPQRLIRIDRGDPVPTSIDGFSALVFMGGPMSVNDDLPWIPKILELIRRAVAADLPVLGHCLGGQLIGKALGGVITRNPVKEIGWLPVQQVAGPSAADWLNGLPAEFEVFHWHGETFSIPPGATRILASRDCSNQAFVIGKTLAFQCHVEMTADMVREWARLGSAEVAHTCATVQDPASMTAGLDERVKHLQAIADVLYDRWLRGLEH</sequence>
<dbReference type="AlphaFoldDB" id="A0A1F6TIE3"/>
<dbReference type="PANTHER" id="PTHR42695:SF5">
    <property type="entry name" value="GLUTAMINE AMIDOTRANSFERASE YLR126C-RELATED"/>
    <property type="match status" value="1"/>
</dbReference>
<reference evidence="2 3" key="1">
    <citation type="journal article" date="2016" name="Nat. Commun.">
        <title>Thousands of microbial genomes shed light on interconnected biogeochemical processes in an aquifer system.</title>
        <authorList>
            <person name="Anantharaman K."/>
            <person name="Brown C.T."/>
            <person name="Hug L.A."/>
            <person name="Sharon I."/>
            <person name="Castelle C.J."/>
            <person name="Probst A.J."/>
            <person name="Thomas B.C."/>
            <person name="Singh A."/>
            <person name="Wilkins M.J."/>
            <person name="Karaoz U."/>
            <person name="Brodie E.L."/>
            <person name="Williams K.H."/>
            <person name="Hubbard S.S."/>
            <person name="Banfield J.F."/>
        </authorList>
    </citation>
    <scope>NUCLEOTIDE SEQUENCE [LARGE SCALE GENOMIC DNA]</scope>
</reference>
<name>A0A1F6TIE3_9PROT</name>
<evidence type="ECO:0000313" key="2">
    <source>
        <dbReference type="EMBL" id="OGI44882.1"/>
    </source>
</evidence>
<dbReference type="STRING" id="1817758.A2150_03180"/>
<dbReference type="GO" id="GO:0005829">
    <property type="term" value="C:cytosol"/>
    <property type="evidence" value="ECO:0007669"/>
    <property type="project" value="TreeGrafter"/>
</dbReference>
<dbReference type="InterPro" id="IPR044992">
    <property type="entry name" value="ChyE-like"/>
</dbReference>
<dbReference type="Proteomes" id="UP000177925">
    <property type="component" value="Unassembled WGS sequence"/>
</dbReference>
<gene>
    <name evidence="2" type="ORF">A2150_03180</name>
</gene>
<protein>
    <submittedName>
        <fullName evidence="2">Glutamine amidotransferase</fullName>
    </submittedName>
</protein>
<dbReference type="EMBL" id="MFSS01000008">
    <property type="protein sequence ID" value="OGI44882.1"/>
    <property type="molecule type" value="Genomic_DNA"/>
</dbReference>
<evidence type="ECO:0000313" key="3">
    <source>
        <dbReference type="Proteomes" id="UP000177925"/>
    </source>
</evidence>
<dbReference type="SUPFAM" id="SSF52317">
    <property type="entry name" value="Class I glutamine amidotransferase-like"/>
    <property type="match status" value="1"/>
</dbReference>
<keyword evidence="2" id="KW-0315">Glutamine amidotransferase</keyword>
<proteinExistence type="predicted"/>
<keyword evidence="2" id="KW-0808">Transferase</keyword>
<organism evidence="2 3">
    <name type="scientific">Candidatus Muproteobacteria bacterium RBG_16_64_11</name>
    <dbReference type="NCBI Taxonomy" id="1817758"/>
    <lineage>
        <taxon>Bacteria</taxon>
        <taxon>Pseudomonadati</taxon>
        <taxon>Pseudomonadota</taxon>
        <taxon>Candidatus Muproteobacteria</taxon>
    </lineage>
</organism>
<evidence type="ECO:0000259" key="1">
    <source>
        <dbReference type="Pfam" id="PF00117"/>
    </source>
</evidence>
<feature type="domain" description="Glutamine amidotransferase" evidence="1">
    <location>
        <begin position="23"/>
        <end position="178"/>
    </location>
</feature>